<dbReference type="AlphaFoldDB" id="A0A564Z2I1"/>
<name>A0A564Z2I1_HYMDI</name>
<evidence type="ECO:0000313" key="1">
    <source>
        <dbReference type="EMBL" id="VUZ53741.1"/>
    </source>
</evidence>
<reference evidence="1 2" key="1">
    <citation type="submission" date="2019-07" db="EMBL/GenBank/DDBJ databases">
        <authorList>
            <person name="Jastrzebski P J."/>
            <person name="Paukszto L."/>
            <person name="Jastrzebski P J."/>
        </authorList>
    </citation>
    <scope>NUCLEOTIDE SEQUENCE [LARGE SCALE GENOMIC DNA]</scope>
    <source>
        <strain evidence="1 2">WMS-il1</strain>
    </source>
</reference>
<evidence type="ECO:0000313" key="2">
    <source>
        <dbReference type="Proteomes" id="UP000321570"/>
    </source>
</evidence>
<sequence length="93" mass="10596">METKSCGTKKYTILEDNCEKLRKSFSSDNVVLGKLRGVFSENLDSHYLSDYQISNALPHLPFPWLNQAADESTKITDYIYKTTNQIAMGTRDV</sequence>
<dbReference type="Proteomes" id="UP000321570">
    <property type="component" value="Unassembled WGS sequence"/>
</dbReference>
<keyword evidence="2" id="KW-1185">Reference proteome</keyword>
<protein>
    <submittedName>
        <fullName evidence="1">Uncharacterized protein</fullName>
    </submittedName>
</protein>
<proteinExistence type="predicted"/>
<feature type="non-terminal residue" evidence="1">
    <location>
        <position position="93"/>
    </location>
</feature>
<organism evidence="1 2">
    <name type="scientific">Hymenolepis diminuta</name>
    <name type="common">Rat tapeworm</name>
    <dbReference type="NCBI Taxonomy" id="6216"/>
    <lineage>
        <taxon>Eukaryota</taxon>
        <taxon>Metazoa</taxon>
        <taxon>Spiralia</taxon>
        <taxon>Lophotrochozoa</taxon>
        <taxon>Platyhelminthes</taxon>
        <taxon>Cestoda</taxon>
        <taxon>Eucestoda</taxon>
        <taxon>Cyclophyllidea</taxon>
        <taxon>Hymenolepididae</taxon>
        <taxon>Hymenolepis</taxon>
    </lineage>
</organism>
<accession>A0A564Z2I1</accession>
<gene>
    <name evidence="1" type="ORF">WMSIL1_LOCUS11983</name>
</gene>
<dbReference type="EMBL" id="CABIJS010000566">
    <property type="protein sequence ID" value="VUZ53741.1"/>
    <property type="molecule type" value="Genomic_DNA"/>
</dbReference>